<dbReference type="InterPro" id="IPR015421">
    <property type="entry name" value="PyrdxlP-dep_Trfase_major"/>
</dbReference>
<protein>
    <recommendedName>
        <fullName evidence="5">acetylornithine transaminase</fullName>
        <ecNumber evidence="5">2.6.1.11</ecNumber>
    </recommendedName>
</protein>
<reference evidence="11" key="1">
    <citation type="submission" date="2014-11" db="EMBL/GenBank/DDBJ databases">
        <authorList>
            <person name="Otto D Thomas"/>
            <person name="Naeem Raeece"/>
        </authorList>
    </citation>
    <scope>NUCLEOTIDE SEQUENCE</scope>
</reference>
<evidence type="ECO:0000256" key="1">
    <source>
        <dbReference type="ARBA" id="ARBA00001933"/>
    </source>
</evidence>
<keyword evidence="9 10" id="KW-0663">Pyridoxal phosphate</keyword>
<evidence type="ECO:0000256" key="6">
    <source>
        <dbReference type="ARBA" id="ARBA00022576"/>
    </source>
</evidence>
<dbReference type="GO" id="GO:0006526">
    <property type="term" value="P:L-arginine biosynthetic process"/>
    <property type="evidence" value="ECO:0007669"/>
    <property type="project" value="UniProtKB-UniPathway"/>
</dbReference>
<dbReference type="GO" id="GO:0042802">
    <property type="term" value="F:identical protein binding"/>
    <property type="evidence" value="ECO:0007669"/>
    <property type="project" value="TreeGrafter"/>
</dbReference>
<dbReference type="PhylomeDB" id="A0A0G4FKW8"/>
<dbReference type="GO" id="GO:0005739">
    <property type="term" value="C:mitochondrion"/>
    <property type="evidence" value="ECO:0007669"/>
    <property type="project" value="UniProtKB-SubCell"/>
</dbReference>
<dbReference type="PANTHER" id="PTHR11986:SF79">
    <property type="entry name" value="ACETYLORNITHINE AMINOTRANSFERASE, MITOCHONDRIAL"/>
    <property type="match status" value="1"/>
</dbReference>
<evidence type="ECO:0000256" key="8">
    <source>
        <dbReference type="ARBA" id="ARBA00022679"/>
    </source>
</evidence>
<comment type="pathway">
    <text evidence="3">Amino-acid biosynthesis; L-arginine biosynthesis; N(2)-acetyl-L-ornithine from L-glutamate: step 4/4.</text>
</comment>
<evidence type="ECO:0000256" key="9">
    <source>
        <dbReference type="ARBA" id="ARBA00022898"/>
    </source>
</evidence>
<dbReference type="AlphaFoldDB" id="A0A0G4FKW8"/>
<dbReference type="SUPFAM" id="SSF53383">
    <property type="entry name" value="PLP-dependent transferases"/>
    <property type="match status" value="1"/>
</dbReference>
<dbReference type="Gene3D" id="3.40.640.10">
    <property type="entry name" value="Type I PLP-dependent aspartate aminotransferase-like (Major domain)"/>
    <property type="match status" value="1"/>
</dbReference>
<comment type="cofactor">
    <cofactor evidence="1">
        <name>pyridoxal 5'-phosphate</name>
        <dbReference type="ChEBI" id="CHEBI:597326"/>
    </cofactor>
</comment>
<evidence type="ECO:0000256" key="10">
    <source>
        <dbReference type="RuleBase" id="RU003560"/>
    </source>
</evidence>
<dbReference type="FunFam" id="3.40.640.10:FF:000004">
    <property type="entry name" value="Acetylornithine aminotransferase"/>
    <property type="match status" value="1"/>
</dbReference>
<evidence type="ECO:0000256" key="7">
    <source>
        <dbReference type="ARBA" id="ARBA00022605"/>
    </source>
</evidence>
<name>A0A0G4FKW8_9ALVE</name>
<evidence type="ECO:0000256" key="2">
    <source>
        <dbReference type="ARBA" id="ARBA00004173"/>
    </source>
</evidence>
<dbReference type="GO" id="GO:0003992">
    <property type="term" value="F:N2-acetyl-L-ornithine:2-oxoglutarate 5-aminotransferase activity"/>
    <property type="evidence" value="ECO:0007669"/>
    <property type="project" value="UniProtKB-EC"/>
</dbReference>
<comment type="similarity">
    <text evidence="4 10">Belongs to the class-III pyridoxal-phosphate-dependent aminotransferase family.</text>
</comment>
<keyword evidence="8" id="KW-0808">Transferase</keyword>
<evidence type="ECO:0000256" key="4">
    <source>
        <dbReference type="ARBA" id="ARBA00008954"/>
    </source>
</evidence>
<dbReference type="CDD" id="cd00610">
    <property type="entry name" value="OAT_like"/>
    <property type="match status" value="1"/>
</dbReference>
<evidence type="ECO:0000256" key="5">
    <source>
        <dbReference type="ARBA" id="ARBA00012919"/>
    </source>
</evidence>
<dbReference type="NCBIfam" id="TIGR00707">
    <property type="entry name" value="argD"/>
    <property type="match status" value="1"/>
</dbReference>
<dbReference type="PROSITE" id="PS00600">
    <property type="entry name" value="AA_TRANSFER_CLASS_3"/>
    <property type="match status" value="1"/>
</dbReference>
<dbReference type="PANTHER" id="PTHR11986">
    <property type="entry name" value="AMINOTRANSFERASE CLASS III"/>
    <property type="match status" value="1"/>
</dbReference>
<organism evidence="11">
    <name type="scientific">Chromera velia CCMP2878</name>
    <dbReference type="NCBI Taxonomy" id="1169474"/>
    <lineage>
        <taxon>Eukaryota</taxon>
        <taxon>Sar</taxon>
        <taxon>Alveolata</taxon>
        <taxon>Colpodellida</taxon>
        <taxon>Chromeraceae</taxon>
        <taxon>Chromera</taxon>
    </lineage>
</organism>
<dbReference type="EC" id="2.6.1.11" evidence="5"/>
<keyword evidence="7" id="KW-0028">Amino-acid biosynthesis</keyword>
<dbReference type="InterPro" id="IPR004636">
    <property type="entry name" value="AcOrn/SuccOrn_fam"/>
</dbReference>
<evidence type="ECO:0000313" key="11">
    <source>
        <dbReference type="EMBL" id="CEM14020.1"/>
    </source>
</evidence>
<dbReference type="Pfam" id="PF00202">
    <property type="entry name" value="Aminotran_3"/>
    <property type="match status" value="1"/>
</dbReference>
<comment type="subcellular location">
    <subcellularLocation>
        <location evidence="2">Mitochondrion</location>
    </subcellularLocation>
</comment>
<sequence>MKVLTLVPFCGLGFIPSSAFLRTSPSLGARGNGRFVPSPFVSASASGDPVLSQSPSSRLYSSVPSDNLYQFDDLPPESLRILSHIGDGVVMNTYGKGRPVMVRGEGARLKGGEGPGEGYLDFTAGIAVNALGHCDPGLTSRIILQASTLVHHSNYFYNVPQIQLAVKLVKRSFADKVFFCNTGTEANEAAMKFARKFHFEKRKSASFLRRTFTRRQKNFVAFEKCFHGRTLGALSLTWKKNLKEPFEPLIGGSVRFGKWNDLDSAKKLIGRGTAAVIVEPVQGEGGVNVASPEFLQGLRDICDQTGTLLIFDEVQSGLGRTGKLFAHEHSGVKPDIMTLAKPLAGGLPIGAVLVSDKVADTVNPGDHGSTFAGNPLCLAAANHVFDSLNDEKLLAKVVSDGEWIRGQLRDVLEKTKTGEECEVRGQGLLIGVSLPSVESATEVKKRCAADGVLVLTAGAGNVIRLAPPLNISPEDLRVGTEVISKALMSVL</sequence>
<dbReference type="GO" id="GO:0030170">
    <property type="term" value="F:pyridoxal phosphate binding"/>
    <property type="evidence" value="ECO:0007669"/>
    <property type="project" value="InterPro"/>
</dbReference>
<dbReference type="InterPro" id="IPR050103">
    <property type="entry name" value="Class-III_PLP-dep_AT"/>
</dbReference>
<dbReference type="UniPathway" id="UPA00068">
    <property type="reaction ID" value="UER00109"/>
</dbReference>
<gene>
    <name evidence="11" type="ORF">Cvel_17408</name>
</gene>
<dbReference type="Gene3D" id="3.90.1150.10">
    <property type="entry name" value="Aspartate Aminotransferase, domain 1"/>
    <property type="match status" value="1"/>
</dbReference>
<dbReference type="EMBL" id="CDMZ01000425">
    <property type="protein sequence ID" value="CEM14020.1"/>
    <property type="molecule type" value="Genomic_DNA"/>
</dbReference>
<proteinExistence type="inferred from homology"/>
<dbReference type="NCBIfam" id="NF002325">
    <property type="entry name" value="PRK01278.1"/>
    <property type="match status" value="1"/>
</dbReference>
<dbReference type="InterPro" id="IPR015422">
    <property type="entry name" value="PyrdxlP-dep_Trfase_small"/>
</dbReference>
<dbReference type="VEuPathDB" id="CryptoDB:Cvel_17408"/>
<dbReference type="InterPro" id="IPR005814">
    <property type="entry name" value="Aminotrans_3"/>
</dbReference>
<dbReference type="InterPro" id="IPR049704">
    <property type="entry name" value="Aminotrans_3_PPA_site"/>
</dbReference>
<keyword evidence="6" id="KW-0032">Aminotransferase</keyword>
<dbReference type="InterPro" id="IPR015424">
    <property type="entry name" value="PyrdxlP-dep_Trfase"/>
</dbReference>
<evidence type="ECO:0000256" key="3">
    <source>
        <dbReference type="ARBA" id="ARBA00005024"/>
    </source>
</evidence>
<accession>A0A0G4FKW8</accession>